<dbReference type="FunCoup" id="Q8IG28">
    <property type="interactions" value="60"/>
</dbReference>
<dbReference type="HOGENOM" id="CLU_2028766_0_0_1"/>
<dbReference type="OMA" id="FAVHVQP"/>
<dbReference type="eggNOG" id="KOG2938">
    <property type="taxonomic scope" value="Eukaryota"/>
</dbReference>
<sequence length="128" mass="14681">MTTLSQGDQQMIIFEDDTRDQTMFLEVANRFQKRMKFGWETSFGPLLKVNPPVGIMEPGETKSFEIQFNGGHLPNTDVMDADHSVKMWLTPAETRKRSLENTTVQVPIIFAVHVQPKCVMEFENCTKN</sequence>
<organism evidence="2 3">
    <name type="scientific">Caenorhabditis elegans</name>
    <dbReference type="NCBI Taxonomy" id="6239"/>
    <lineage>
        <taxon>Eukaryota</taxon>
        <taxon>Metazoa</taxon>
        <taxon>Ecdysozoa</taxon>
        <taxon>Nematoda</taxon>
        <taxon>Chromadorea</taxon>
        <taxon>Rhabditida</taxon>
        <taxon>Rhabditina</taxon>
        <taxon>Rhabditomorpha</taxon>
        <taxon>Rhabditoidea</taxon>
        <taxon>Rhabditidae</taxon>
        <taxon>Peloderinae</taxon>
        <taxon>Caenorhabditis</taxon>
    </lineage>
</organism>
<accession>Q8IG28</accession>
<dbReference type="InterPro" id="IPR008962">
    <property type="entry name" value="PapD-like_sf"/>
</dbReference>
<dbReference type="AlphaFoldDB" id="Q8IG28"/>
<evidence type="ECO:0000259" key="1">
    <source>
        <dbReference type="PROSITE" id="PS50202"/>
    </source>
</evidence>
<dbReference type="GeneID" id="353397"/>
<dbReference type="Proteomes" id="UP000001940">
    <property type="component" value="Chromosome II"/>
</dbReference>
<gene>
    <name evidence="2" type="ORF">CELE_F13H8.12</name>
    <name evidence="2 4" type="ORF">F13H8.12</name>
</gene>
<dbReference type="ExpressionAtlas" id="Q8IG28">
    <property type="expression patterns" value="baseline"/>
</dbReference>
<dbReference type="Bgee" id="WBGene00017444">
    <property type="expression patterns" value="Expressed in larva and 3 other cell types or tissues"/>
</dbReference>
<dbReference type="PaxDb" id="6239-F13H8.12b"/>
<feature type="domain" description="MSP" evidence="1">
    <location>
        <begin position="1"/>
        <end position="111"/>
    </location>
</feature>
<dbReference type="STRING" id="6239.F13H8.12b.1"/>
<dbReference type="InterPro" id="IPR000535">
    <property type="entry name" value="MSP_dom"/>
</dbReference>
<dbReference type="EMBL" id="BX284602">
    <property type="protein sequence ID" value="CCD66058.1"/>
    <property type="molecule type" value="Genomic_DNA"/>
</dbReference>
<dbReference type="CTD" id="353397"/>
<name>Q8IG28_CAEEL</name>
<dbReference type="RefSeq" id="NP_001254114.1">
    <property type="nucleotide sequence ID" value="NM_001267185.1"/>
</dbReference>
<dbReference type="Gene3D" id="2.60.40.10">
    <property type="entry name" value="Immunoglobulins"/>
    <property type="match status" value="1"/>
</dbReference>
<protein>
    <submittedName>
        <fullName evidence="2">MSP domain-containing protein</fullName>
    </submittedName>
</protein>
<reference evidence="2 3" key="1">
    <citation type="journal article" date="1998" name="Science">
        <title>Genome sequence of the nematode C. elegans: a platform for investigating biology.</title>
        <authorList>
            <consortium name="The C. elegans sequencing consortium"/>
            <person name="Sulson J.E."/>
            <person name="Waterston R."/>
        </authorList>
    </citation>
    <scope>NUCLEOTIDE SEQUENCE [LARGE SCALE GENOMIC DNA]</scope>
    <source>
        <strain evidence="2 3">Bristol N2</strain>
    </source>
</reference>
<dbReference type="KEGG" id="cel:CELE_F13H8.12"/>
<keyword evidence="3" id="KW-1185">Reference proteome</keyword>
<dbReference type="AGR" id="WB:WBGene00017444"/>
<dbReference type="PROSITE" id="PS50202">
    <property type="entry name" value="MSP"/>
    <property type="match status" value="1"/>
</dbReference>
<evidence type="ECO:0000313" key="4">
    <source>
        <dbReference type="WormBase" id="F13H8.12b"/>
    </source>
</evidence>
<evidence type="ECO:0000313" key="2">
    <source>
        <dbReference type="EMBL" id="CCD66058.1"/>
    </source>
</evidence>
<dbReference type="InterPro" id="IPR013783">
    <property type="entry name" value="Ig-like_fold"/>
</dbReference>
<evidence type="ECO:0000313" key="3">
    <source>
        <dbReference type="Proteomes" id="UP000001940"/>
    </source>
</evidence>
<dbReference type="UCSC" id="F13H8.12">
    <property type="organism name" value="c. elegans"/>
</dbReference>
<dbReference type="OrthoDB" id="5795339at2759"/>
<dbReference type="SUPFAM" id="SSF49354">
    <property type="entry name" value="PapD-like"/>
    <property type="match status" value="1"/>
</dbReference>
<proteinExistence type="predicted"/>
<dbReference type="WormBase" id="F13H8.12b">
    <property type="protein sequence ID" value="CE46194"/>
    <property type="gene ID" value="WBGene00017444"/>
</dbReference>
<dbReference type="InParanoid" id="Q8IG28"/>